<dbReference type="EMBL" id="JAEHOE010000048">
    <property type="protein sequence ID" value="KAG2491962.1"/>
    <property type="molecule type" value="Genomic_DNA"/>
</dbReference>
<comment type="function">
    <text evidence="7">The light-harvesting complex (LHC) functions as a light receptor, it captures and delivers excitation energy to photosystems with which it is closely associated.</text>
</comment>
<keyword evidence="7" id="KW-0603">Photosystem I</keyword>
<evidence type="ECO:0000256" key="8">
    <source>
        <dbReference type="SAM" id="MobiDB-lite"/>
    </source>
</evidence>
<comment type="caution">
    <text evidence="9">The sequence shown here is derived from an EMBL/GenBank/DDBJ whole genome shotgun (WGS) entry which is preliminary data.</text>
</comment>
<keyword evidence="3 7" id="KW-0602">Photosynthesis</keyword>
<dbReference type="GO" id="GO:0009765">
    <property type="term" value="P:photosynthesis, light harvesting"/>
    <property type="evidence" value="ECO:0007669"/>
    <property type="project" value="InterPro"/>
</dbReference>
<evidence type="ECO:0000256" key="4">
    <source>
        <dbReference type="ARBA" id="ARBA00022640"/>
    </source>
</evidence>
<evidence type="ECO:0000256" key="1">
    <source>
        <dbReference type="ARBA" id="ARBA00022494"/>
    </source>
</evidence>
<keyword evidence="7" id="KW-0604">Photosystem II</keyword>
<dbReference type="PANTHER" id="PTHR21649">
    <property type="entry name" value="CHLOROPHYLL A/B BINDING PROTEIN"/>
    <property type="match status" value="1"/>
</dbReference>
<feature type="binding site" evidence="6">
    <location>
        <position position="188"/>
    </location>
    <ligand>
        <name>chlorophyll a</name>
        <dbReference type="ChEBI" id="CHEBI:58416"/>
        <label>1</label>
    </ligand>
</feature>
<dbReference type="SUPFAM" id="SSF103511">
    <property type="entry name" value="Chlorophyll a-b binding protein"/>
    <property type="match status" value="1"/>
</dbReference>
<dbReference type="GO" id="GO:0009522">
    <property type="term" value="C:photosystem I"/>
    <property type="evidence" value="ECO:0007669"/>
    <property type="project" value="UniProtKB-KW"/>
</dbReference>
<reference evidence="9" key="1">
    <citation type="journal article" date="2020" name="bioRxiv">
        <title>Comparative genomics of Chlamydomonas.</title>
        <authorList>
            <person name="Craig R.J."/>
            <person name="Hasan A.R."/>
            <person name="Ness R.W."/>
            <person name="Keightley P.D."/>
        </authorList>
    </citation>
    <scope>NUCLEOTIDE SEQUENCE</scope>
    <source>
        <strain evidence="9">CCAP 11/70</strain>
    </source>
</reference>
<feature type="binding site" evidence="6">
    <location>
        <position position="343"/>
    </location>
    <ligand>
        <name>chlorophyll a</name>
        <dbReference type="ChEBI" id="CHEBI:58416"/>
        <label>1</label>
    </ligand>
</feature>
<feature type="binding site" description="axial binding residue" evidence="6">
    <location>
        <position position="270"/>
    </location>
    <ligand>
        <name>chlorophyll b</name>
        <dbReference type="ChEBI" id="CHEBI:61721"/>
        <label>1</label>
    </ligand>
    <ligandPart>
        <name>Mg</name>
        <dbReference type="ChEBI" id="CHEBI:25107"/>
    </ligandPart>
</feature>
<feature type="compositionally biased region" description="Polar residues" evidence="8">
    <location>
        <begin position="31"/>
        <end position="47"/>
    </location>
</feature>
<evidence type="ECO:0000313" key="9">
    <source>
        <dbReference type="EMBL" id="KAG2491962.1"/>
    </source>
</evidence>
<keyword evidence="10" id="KW-1185">Reference proteome</keyword>
<keyword evidence="4 7" id="KW-0934">Plastid</keyword>
<dbReference type="InterPro" id="IPR022796">
    <property type="entry name" value="Chloroa_b-bind"/>
</dbReference>
<evidence type="ECO:0000256" key="7">
    <source>
        <dbReference type="RuleBase" id="RU363080"/>
    </source>
</evidence>
<feature type="binding site" evidence="6">
    <location>
        <position position="329"/>
    </location>
    <ligand>
        <name>chlorophyll a</name>
        <dbReference type="ChEBI" id="CHEBI:58416"/>
        <label>1</label>
    </ligand>
</feature>
<dbReference type="Gene3D" id="1.10.3460.10">
    <property type="entry name" value="Chlorophyll a/b binding protein domain"/>
    <property type="match status" value="1"/>
</dbReference>
<dbReference type="AlphaFoldDB" id="A0A835XYI4"/>
<dbReference type="GO" id="GO:0009535">
    <property type="term" value="C:chloroplast thylakoid membrane"/>
    <property type="evidence" value="ECO:0007669"/>
    <property type="project" value="UniProtKB-SubCell"/>
</dbReference>
<dbReference type="InterPro" id="IPR001344">
    <property type="entry name" value="Chloro_AB-bd_pln"/>
</dbReference>
<sequence length="375" mass="39284">MAQMLAQRPACRGVQSRRRAAFQPAAPSGRTCFSRQTHVAAQSSSRKGTPEPPPEPEPESLTAKAAQLAAEVVASPLFYLAAGLLAVGLVSQTGENEAAIFIFAALPITALTALSKSDVGKEVQAQLEAKLPELQAEAEATRAAHEAARLRSQWFGADRPRLAGPLGAAAHLTGEMAGDAGFDPLGLSQQPESFARFREAELLHARWAMLGAIGVVVPEALAIGGVDLGEPVWWKVGAAKLQSDLELNWGGIKGFRIAGGQGIGLIAACQAVLMGGPEYARYVGIRSLEPVGVFLPGDQNYPGGTPFDPLNYAGDADGFVDQTVREIKNGRLAMVAMAGFFAQAAATRQGPVQNLLDFVADPGAHNIFTVLSRGA</sequence>
<proteinExistence type="inferred from homology"/>
<dbReference type="GO" id="GO:0016168">
    <property type="term" value="F:chlorophyll binding"/>
    <property type="evidence" value="ECO:0007669"/>
    <property type="project" value="UniProtKB-KW"/>
</dbReference>
<feature type="binding site" description="axial binding residue" evidence="6">
    <location>
        <position position="278"/>
    </location>
    <ligand>
        <name>chlorophyll b</name>
        <dbReference type="ChEBI" id="CHEBI:61721"/>
        <label>1</label>
    </ligand>
    <ligandPart>
        <name>Mg</name>
        <dbReference type="ChEBI" id="CHEBI:25107"/>
    </ligandPart>
</feature>
<dbReference type="Pfam" id="PF00504">
    <property type="entry name" value="Chloroa_b-bind"/>
    <property type="match status" value="1"/>
</dbReference>
<feature type="binding site" description="axial binding residue" evidence="6">
    <location>
        <position position="288"/>
    </location>
    <ligand>
        <name>chlorophyll b</name>
        <dbReference type="ChEBI" id="CHEBI:61721"/>
        <label>1</label>
    </ligand>
    <ligandPart>
        <name>Mg</name>
        <dbReference type="ChEBI" id="CHEBI:25107"/>
    </ligandPart>
</feature>
<dbReference type="FunFam" id="1.10.3460.10:FF:000009">
    <property type="entry name" value="Chlorophyll a-b binding protein, chloroplastic"/>
    <property type="match status" value="1"/>
</dbReference>
<comment type="similarity">
    <text evidence="7">Belongs to the light-harvesting chlorophyll a/b-binding (LHC) protein family.</text>
</comment>
<keyword evidence="2 7" id="KW-0150">Chloroplast</keyword>
<evidence type="ECO:0000256" key="5">
    <source>
        <dbReference type="ARBA" id="ARBA00022991"/>
    </source>
</evidence>
<dbReference type="Proteomes" id="UP000612055">
    <property type="component" value="Unassembled WGS sequence"/>
</dbReference>
<keyword evidence="1 6" id="KW-0148">Chlorophyll</keyword>
<feature type="binding site" evidence="6">
    <location>
        <position position="331"/>
    </location>
    <ligand>
        <name>chlorophyll a</name>
        <dbReference type="ChEBI" id="CHEBI:58416"/>
        <label>1</label>
    </ligand>
</feature>
<feature type="region of interest" description="Disordered" evidence="8">
    <location>
        <begin position="1"/>
        <end position="61"/>
    </location>
</feature>
<dbReference type="OrthoDB" id="423598at2759"/>
<evidence type="ECO:0000256" key="6">
    <source>
        <dbReference type="PIRSR" id="PIRSR601344-1"/>
    </source>
</evidence>
<gene>
    <name evidence="9" type="ORF">HYH03_009693</name>
</gene>
<feature type="binding site" evidence="6">
    <location>
        <position position="326"/>
    </location>
    <ligand>
        <name>chlorophyll a</name>
        <dbReference type="ChEBI" id="CHEBI:58416"/>
        <label>1</label>
    </ligand>
</feature>
<keyword evidence="7" id="KW-0793">Thylakoid</keyword>
<feature type="binding site" evidence="6">
    <location>
        <position position="201"/>
    </location>
    <ligand>
        <name>chlorophyll a</name>
        <dbReference type="ChEBI" id="CHEBI:58416"/>
        <label>1</label>
    </ligand>
</feature>
<name>A0A835XYI4_9CHLO</name>
<accession>A0A835XYI4</accession>
<organism evidence="9 10">
    <name type="scientific">Edaphochlamys debaryana</name>
    <dbReference type="NCBI Taxonomy" id="47281"/>
    <lineage>
        <taxon>Eukaryota</taxon>
        <taxon>Viridiplantae</taxon>
        <taxon>Chlorophyta</taxon>
        <taxon>core chlorophytes</taxon>
        <taxon>Chlorophyceae</taxon>
        <taxon>CS clade</taxon>
        <taxon>Chlamydomonadales</taxon>
        <taxon>Chlamydomonadales incertae sedis</taxon>
        <taxon>Edaphochlamys</taxon>
    </lineage>
</organism>
<evidence type="ECO:0000256" key="3">
    <source>
        <dbReference type="ARBA" id="ARBA00022531"/>
    </source>
</evidence>
<feature type="binding site" description="axial binding residue" evidence="6">
    <location>
        <position position="206"/>
    </location>
    <ligand>
        <name>chlorophyll b</name>
        <dbReference type="ChEBI" id="CHEBI:61721"/>
        <label>1</label>
    </ligand>
    <ligandPart>
        <name>Mg</name>
        <dbReference type="ChEBI" id="CHEBI:25107"/>
    </ligandPart>
</feature>
<feature type="binding site" evidence="6">
    <location>
        <position position="204"/>
    </location>
    <ligand>
        <name>chlorophyll a</name>
        <dbReference type="ChEBI" id="CHEBI:58416"/>
        <label>1</label>
    </ligand>
</feature>
<evidence type="ECO:0000256" key="2">
    <source>
        <dbReference type="ARBA" id="ARBA00022528"/>
    </source>
</evidence>
<evidence type="ECO:0000313" key="10">
    <source>
        <dbReference type="Proteomes" id="UP000612055"/>
    </source>
</evidence>
<dbReference type="GO" id="GO:0009523">
    <property type="term" value="C:photosystem II"/>
    <property type="evidence" value="ECO:0007669"/>
    <property type="project" value="UniProtKB-KW"/>
</dbReference>
<protein>
    <recommendedName>
        <fullName evidence="7">Chlorophyll a-b binding protein, chloroplastic</fullName>
    </recommendedName>
</protein>
<keyword evidence="5 7" id="KW-0157">Chromophore</keyword>
<comment type="subcellular location">
    <subcellularLocation>
        <location evidence="7">Plastid</location>
        <location evidence="7">Chloroplast thylakoid membrane</location>
    </subcellularLocation>
</comment>